<evidence type="ECO:0000256" key="9">
    <source>
        <dbReference type="ARBA" id="ARBA00048248"/>
    </source>
</evidence>
<keyword evidence="6 11" id="KW-0694">RNA-binding</keyword>
<dbReference type="NCBIfam" id="TIGR00234">
    <property type="entry name" value="tyrS"/>
    <property type="match status" value="1"/>
</dbReference>
<dbReference type="InterPro" id="IPR014729">
    <property type="entry name" value="Rossmann-like_a/b/a_fold"/>
</dbReference>
<dbReference type="GO" id="GO:0004831">
    <property type="term" value="F:tyrosine-tRNA ligase activity"/>
    <property type="evidence" value="ECO:0007669"/>
    <property type="project" value="UniProtKB-UniRule"/>
</dbReference>
<feature type="short sequence motif" description="'HIGH' region" evidence="10">
    <location>
        <begin position="52"/>
        <end position="61"/>
    </location>
</feature>
<evidence type="ECO:0000256" key="5">
    <source>
        <dbReference type="ARBA" id="ARBA00022840"/>
    </source>
</evidence>
<dbReference type="Gene3D" id="3.40.50.620">
    <property type="entry name" value="HUPs"/>
    <property type="match status" value="1"/>
</dbReference>
<feature type="domain" description="RNA-binding S4" evidence="12">
    <location>
        <begin position="351"/>
        <end position="408"/>
    </location>
</feature>
<dbReference type="CDD" id="cd00165">
    <property type="entry name" value="S4"/>
    <property type="match status" value="1"/>
</dbReference>
<feature type="binding site" evidence="10">
    <location>
        <position position="239"/>
    </location>
    <ligand>
        <name>ATP</name>
        <dbReference type="ChEBI" id="CHEBI:30616"/>
    </ligand>
</feature>
<dbReference type="InterPro" id="IPR024108">
    <property type="entry name" value="Tyr-tRNA-ligase_bac_2"/>
</dbReference>
<organism evidence="13 14">
    <name type="scientific">Melioribacter roseus (strain DSM 23840 / JCM 17771 / VKM B-2668 / P3M-2)</name>
    <dbReference type="NCBI Taxonomy" id="1191523"/>
    <lineage>
        <taxon>Bacteria</taxon>
        <taxon>Pseudomonadati</taxon>
        <taxon>Ignavibacteriota</taxon>
        <taxon>Ignavibacteria</taxon>
        <taxon>Ignavibacteriales</taxon>
        <taxon>Melioribacteraceae</taxon>
        <taxon>Melioribacter</taxon>
    </lineage>
</organism>
<feature type="short sequence motif" description="'KMSKS' region" evidence="10">
    <location>
        <begin position="236"/>
        <end position="240"/>
    </location>
</feature>
<dbReference type="InterPro" id="IPR002307">
    <property type="entry name" value="Tyr-tRNA-ligase"/>
</dbReference>
<evidence type="ECO:0000256" key="10">
    <source>
        <dbReference type="HAMAP-Rule" id="MF_02007"/>
    </source>
</evidence>
<evidence type="ECO:0000313" key="13">
    <source>
        <dbReference type="EMBL" id="AFN75818.1"/>
    </source>
</evidence>
<dbReference type="PRINTS" id="PR01040">
    <property type="entry name" value="TRNASYNTHTYR"/>
</dbReference>
<comment type="function">
    <text evidence="10">Catalyzes the attachment of tyrosine to tRNA(Tyr) in a two-step reaction: tyrosine is first activated by ATP to form Tyr-AMP and then transferred to the acceptor end of tRNA(Tyr).</text>
</comment>
<dbReference type="InterPro" id="IPR024088">
    <property type="entry name" value="Tyr-tRNA-ligase_bac-type"/>
</dbReference>
<dbReference type="RefSeq" id="WP_014857248.1">
    <property type="nucleotide sequence ID" value="NC_018178.1"/>
</dbReference>
<name>I7A3M5_MELRP</name>
<dbReference type="Pfam" id="PF01479">
    <property type="entry name" value="S4"/>
    <property type="match status" value="1"/>
</dbReference>
<dbReference type="InterPro" id="IPR002305">
    <property type="entry name" value="aa-tRNA-synth_Ic"/>
</dbReference>
<dbReference type="GO" id="GO:0003723">
    <property type="term" value="F:RNA binding"/>
    <property type="evidence" value="ECO:0007669"/>
    <property type="project" value="UniProtKB-KW"/>
</dbReference>
<keyword evidence="4 10" id="KW-0547">Nucleotide-binding</keyword>
<dbReference type="AlphaFoldDB" id="I7A3M5"/>
<evidence type="ECO:0000256" key="11">
    <source>
        <dbReference type="PROSITE-ProRule" id="PRU00182"/>
    </source>
</evidence>
<dbReference type="CDD" id="cd00805">
    <property type="entry name" value="TyrRS_core"/>
    <property type="match status" value="1"/>
</dbReference>
<dbReference type="SUPFAM" id="SSF55174">
    <property type="entry name" value="Alpha-L RNA-binding motif"/>
    <property type="match status" value="1"/>
</dbReference>
<dbReference type="Gene3D" id="3.10.290.10">
    <property type="entry name" value="RNA-binding S4 domain"/>
    <property type="match status" value="1"/>
</dbReference>
<dbReference type="GO" id="GO:0005829">
    <property type="term" value="C:cytosol"/>
    <property type="evidence" value="ECO:0007669"/>
    <property type="project" value="TreeGrafter"/>
</dbReference>
<keyword evidence="7 10" id="KW-0648">Protein biosynthesis</keyword>
<evidence type="ECO:0000259" key="12">
    <source>
        <dbReference type="SMART" id="SM00363"/>
    </source>
</evidence>
<keyword evidence="14" id="KW-1185">Reference proteome</keyword>
<accession>I7A3M5</accession>
<keyword evidence="5 10" id="KW-0067">ATP-binding</keyword>
<comment type="subcellular location">
    <subcellularLocation>
        <location evidence="10">Cytoplasm</location>
    </subcellularLocation>
</comment>
<dbReference type="FunFam" id="3.40.50.620:FF:000061">
    <property type="entry name" value="Tyrosine--tRNA ligase"/>
    <property type="match status" value="1"/>
</dbReference>
<dbReference type="PANTHER" id="PTHR11766">
    <property type="entry name" value="TYROSYL-TRNA SYNTHETASE"/>
    <property type="match status" value="1"/>
</dbReference>
<dbReference type="EC" id="6.1.1.1" evidence="10"/>
<dbReference type="PANTHER" id="PTHR11766:SF1">
    <property type="entry name" value="TYROSINE--TRNA LIGASE"/>
    <property type="match status" value="1"/>
</dbReference>
<comment type="similarity">
    <text evidence="10">Belongs to the class-I aminoacyl-tRNA synthetase family. TyrS type 2 subfamily.</text>
</comment>
<dbReference type="FunFam" id="3.10.290.10:FF:000022">
    <property type="entry name" value="Tyrosine--tRNA ligase"/>
    <property type="match status" value="1"/>
</dbReference>
<evidence type="ECO:0000313" key="14">
    <source>
        <dbReference type="Proteomes" id="UP000009011"/>
    </source>
</evidence>
<dbReference type="InterPro" id="IPR002942">
    <property type="entry name" value="S4_RNA-bd"/>
</dbReference>
<evidence type="ECO:0000256" key="8">
    <source>
        <dbReference type="ARBA" id="ARBA00023146"/>
    </source>
</evidence>
<dbReference type="eggNOG" id="COG0162">
    <property type="taxonomic scope" value="Bacteria"/>
</dbReference>
<dbReference type="STRING" id="1191523.MROS_2588"/>
<dbReference type="HOGENOM" id="CLU_024003_5_0_10"/>
<keyword evidence="2 10" id="KW-0963">Cytoplasm</keyword>
<dbReference type="PATRIC" id="fig|1191523.3.peg.2723"/>
<reference evidence="13 14" key="1">
    <citation type="journal article" date="2013" name="PLoS ONE">
        <title>Genomic analysis of Melioribacter roseus, facultatively anaerobic organotrophic bacterium representing a novel deep lineage within Bacteriodetes/Chlorobi group.</title>
        <authorList>
            <person name="Kadnikov V.V."/>
            <person name="Mardanov A.V."/>
            <person name="Podosokorskaya O.A."/>
            <person name="Gavrilov S.N."/>
            <person name="Kublanov I.V."/>
            <person name="Beletsky A.V."/>
            <person name="Bonch-Osmolovskaya E.A."/>
            <person name="Ravin N.V."/>
        </authorList>
    </citation>
    <scope>NUCLEOTIDE SEQUENCE [LARGE SCALE GENOMIC DNA]</scope>
    <source>
        <strain evidence="14">JCM 17771 / P3M-2</strain>
    </source>
</reference>
<sequence>MEKKIAFPPVNEQMDLIKRGTSEIIPEEELVEKLEKSYKEGKPLNIKLGCDPTRPDLHLGHSVVLRKLAQFQQLGHTAILIIGDFTGMIGDPSGRNSSRPPLTFEEARKNGKTYFEQASKILDPQKTKIVYNSEWLGKMTFEDVIKLASKYTVARMLERDDFTKRMKNGIPISMHEILYPLAQAMDSVAIESDVELGGTDQKFNLLVGRDIQREYGLAPQVILTMPILVGTDGAEKMSKSLDNYIGINEPPNEIYGKTLSIPDELIYTYYELATDVSNQELKIIKQQLDNKEVNPRDLKRALARKLVSMYHSEEAALEAEREFDQIFVKKGLPDEIPDLKLDKSDSEKGIDILDLILKAGFAPSRSEARRLVIQGGVSIDGEKISDPKLVVNPKEGSILKVGKRNFAKISI</sequence>
<keyword evidence="3 10" id="KW-0436">Ligase</keyword>
<dbReference type="HAMAP" id="MF_02007">
    <property type="entry name" value="Tyr_tRNA_synth_type2"/>
    <property type="match status" value="1"/>
</dbReference>
<comment type="catalytic activity">
    <reaction evidence="9 10">
        <text>tRNA(Tyr) + L-tyrosine + ATP = L-tyrosyl-tRNA(Tyr) + AMP + diphosphate + H(+)</text>
        <dbReference type="Rhea" id="RHEA:10220"/>
        <dbReference type="Rhea" id="RHEA-COMP:9706"/>
        <dbReference type="Rhea" id="RHEA-COMP:9707"/>
        <dbReference type="ChEBI" id="CHEBI:15378"/>
        <dbReference type="ChEBI" id="CHEBI:30616"/>
        <dbReference type="ChEBI" id="CHEBI:33019"/>
        <dbReference type="ChEBI" id="CHEBI:58315"/>
        <dbReference type="ChEBI" id="CHEBI:78442"/>
        <dbReference type="ChEBI" id="CHEBI:78536"/>
        <dbReference type="ChEBI" id="CHEBI:456215"/>
        <dbReference type="EC" id="6.1.1.1"/>
    </reaction>
</comment>
<dbReference type="InterPro" id="IPR036986">
    <property type="entry name" value="S4_RNA-bd_sf"/>
</dbReference>
<comment type="subunit">
    <text evidence="1 10">Homodimer.</text>
</comment>
<dbReference type="Proteomes" id="UP000009011">
    <property type="component" value="Chromosome"/>
</dbReference>
<evidence type="ECO:0000256" key="6">
    <source>
        <dbReference type="ARBA" id="ARBA00022884"/>
    </source>
</evidence>
<proteinExistence type="inferred from homology"/>
<evidence type="ECO:0000256" key="1">
    <source>
        <dbReference type="ARBA" id="ARBA00011738"/>
    </source>
</evidence>
<dbReference type="KEGG" id="mro:MROS_2588"/>
<dbReference type="Pfam" id="PF00579">
    <property type="entry name" value="tRNA-synt_1b"/>
    <property type="match status" value="1"/>
</dbReference>
<evidence type="ECO:0000256" key="4">
    <source>
        <dbReference type="ARBA" id="ARBA00022741"/>
    </source>
</evidence>
<protein>
    <recommendedName>
        <fullName evidence="10">Tyrosine--tRNA ligase</fullName>
        <ecNumber evidence="10">6.1.1.1</ecNumber>
    </recommendedName>
    <alternativeName>
        <fullName evidence="10">Tyrosyl-tRNA synthetase</fullName>
        <shortName evidence="10">TyrRS</shortName>
    </alternativeName>
</protein>
<dbReference type="GO" id="GO:0006437">
    <property type="term" value="P:tyrosyl-tRNA aminoacylation"/>
    <property type="evidence" value="ECO:0007669"/>
    <property type="project" value="UniProtKB-UniRule"/>
</dbReference>
<evidence type="ECO:0000256" key="7">
    <source>
        <dbReference type="ARBA" id="ARBA00022917"/>
    </source>
</evidence>
<gene>
    <name evidence="10" type="primary">tyrS</name>
    <name evidence="13" type="ordered locus">MROS_2588</name>
</gene>
<dbReference type="Gene3D" id="1.10.240.10">
    <property type="entry name" value="Tyrosyl-Transfer RNA Synthetase"/>
    <property type="match status" value="1"/>
</dbReference>
<dbReference type="SMART" id="SM00363">
    <property type="entry name" value="S4"/>
    <property type="match status" value="1"/>
</dbReference>
<evidence type="ECO:0000256" key="3">
    <source>
        <dbReference type="ARBA" id="ARBA00022598"/>
    </source>
</evidence>
<dbReference type="GO" id="GO:0005524">
    <property type="term" value="F:ATP binding"/>
    <property type="evidence" value="ECO:0007669"/>
    <property type="project" value="UniProtKB-UniRule"/>
</dbReference>
<dbReference type="EMBL" id="CP003557">
    <property type="protein sequence ID" value="AFN75818.1"/>
    <property type="molecule type" value="Genomic_DNA"/>
</dbReference>
<dbReference type="SUPFAM" id="SSF52374">
    <property type="entry name" value="Nucleotidylyl transferase"/>
    <property type="match status" value="1"/>
</dbReference>
<dbReference type="PROSITE" id="PS50889">
    <property type="entry name" value="S4"/>
    <property type="match status" value="1"/>
</dbReference>
<evidence type="ECO:0000256" key="2">
    <source>
        <dbReference type="ARBA" id="ARBA00022490"/>
    </source>
</evidence>
<keyword evidence="8 10" id="KW-0030">Aminoacyl-tRNA synthetase</keyword>